<feature type="domain" description="Laminin EGF-like" evidence="17">
    <location>
        <begin position="807"/>
        <end position="864"/>
    </location>
</feature>
<feature type="disulfide bond" evidence="13">
    <location>
        <begin position="835"/>
        <end position="844"/>
    </location>
</feature>
<feature type="domain" description="Laminin G" evidence="16">
    <location>
        <begin position="2937"/>
        <end position="3113"/>
    </location>
</feature>
<feature type="domain" description="Laminin EGF-like" evidence="17">
    <location>
        <begin position="404"/>
        <end position="465"/>
    </location>
</feature>
<feature type="disulfide bond" evidence="13">
    <location>
        <begin position="776"/>
        <end position="785"/>
    </location>
</feature>
<feature type="domain" description="Laminin G" evidence="16">
    <location>
        <begin position="2331"/>
        <end position="2505"/>
    </location>
</feature>
<feature type="disulfide bond" evidence="13">
    <location>
        <begin position="971"/>
        <end position="988"/>
    </location>
</feature>
<dbReference type="RefSeq" id="XP_038056132.1">
    <property type="nucleotide sequence ID" value="XM_038200204.1"/>
</dbReference>
<dbReference type="Gene3D" id="2.60.120.260">
    <property type="entry name" value="Galactose-binding domain-like"/>
    <property type="match status" value="1"/>
</dbReference>
<feature type="disulfide bond" evidence="13">
    <location>
        <begin position="990"/>
        <end position="999"/>
    </location>
</feature>
<dbReference type="GO" id="GO:0045995">
    <property type="term" value="P:regulation of embryonic development"/>
    <property type="evidence" value="ECO:0007669"/>
    <property type="project" value="InterPro"/>
</dbReference>
<keyword evidence="3" id="KW-0272">Extracellular matrix</keyword>
<feature type="disulfide bond" evidence="13">
    <location>
        <begin position="1064"/>
        <end position="1081"/>
    </location>
</feature>
<dbReference type="SMART" id="SM00136">
    <property type="entry name" value="LamNT"/>
    <property type="match status" value="1"/>
</dbReference>
<evidence type="ECO:0000259" key="18">
    <source>
        <dbReference type="PROSITE" id="PS51115"/>
    </source>
</evidence>
<evidence type="ECO:0008006" key="22">
    <source>
        <dbReference type="Google" id="ProtNLM"/>
    </source>
</evidence>
<comment type="caution">
    <text evidence="13">Lacks conserved residue(s) required for the propagation of feature annotation.</text>
</comment>
<feature type="disulfide bond" evidence="13">
    <location>
        <begin position="1062"/>
        <end position="1074"/>
    </location>
</feature>
<keyword evidence="4" id="KW-0732">Signal</keyword>
<evidence type="ECO:0000256" key="14">
    <source>
        <dbReference type="SAM" id="Coils"/>
    </source>
</evidence>
<evidence type="ECO:0000256" key="13">
    <source>
        <dbReference type="PROSITE-ProRule" id="PRU00460"/>
    </source>
</evidence>
<dbReference type="FunFam" id="2.10.25.10:FF:000074">
    <property type="entry name" value="Laminin subunit alpha"/>
    <property type="match status" value="2"/>
</dbReference>
<dbReference type="GO" id="GO:0009887">
    <property type="term" value="P:animal organ morphogenesis"/>
    <property type="evidence" value="ECO:0007669"/>
    <property type="project" value="TreeGrafter"/>
</dbReference>
<dbReference type="Gene3D" id="2.170.300.10">
    <property type="entry name" value="Tie2 ligand-binding domain superfamily"/>
    <property type="match status" value="2"/>
</dbReference>
<dbReference type="Gene3D" id="2.10.25.10">
    <property type="entry name" value="Laminin"/>
    <property type="match status" value="12"/>
</dbReference>
<dbReference type="GO" id="GO:0009888">
    <property type="term" value="P:tissue development"/>
    <property type="evidence" value="ECO:0007669"/>
    <property type="project" value="TreeGrafter"/>
</dbReference>
<keyword evidence="21" id="KW-1185">Reference proteome</keyword>
<dbReference type="Gene3D" id="2.60.120.200">
    <property type="match status" value="5"/>
</dbReference>
<evidence type="ECO:0000313" key="21">
    <source>
        <dbReference type="Proteomes" id="UP000887568"/>
    </source>
</evidence>
<proteinExistence type="predicted"/>
<feature type="domain" description="Laminin EGF-like" evidence="17">
    <location>
        <begin position="1404"/>
        <end position="1453"/>
    </location>
</feature>
<evidence type="ECO:0000256" key="7">
    <source>
        <dbReference type="ARBA" id="ARBA00022889"/>
    </source>
</evidence>
<evidence type="ECO:0000259" key="17">
    <source>
        <dbReference type="PROSITE" id="PS50027"/>
    </source>
</evidence>
<evidence type="ECO:0000256" key="5">
    <source>
        <dbReference type="ARBA" id="ARBA00022737"/>
    </source>
</evidence>
<dbReference type="InterPro" id="IPR000034">
    <property type="entry name" value="Laminin_IV"/>
</dbReference>
<dbReference type="FunFam" id="2.10.25.10:FF:000033">
    <property type="entry name" value="Laminin subunit alpha 2"/>
    <property type="match status" value="1"/>
</dbReference>
<dbReference type="FunFam" id="2.10.25.10:FF:000106">
    <property type="entry name" value="Heparan sulfate proteoglycan 2"/>
    <property type="match status" value="2"/>
</dbReference>
<feature type="domain" description="Laminin EGF-like" evidence="17">
    <location>
        <begin position="920"/>
        <end position="968"/>
    </location>
</feature>
<feature type="domain" description="Laminin IV type A" evidence="18">
    <location>
        <begin position="1188"/>
        <end position="1370"/>
    </location>
</feature>
<feature type="disulfide bond" evidence="13">
    <location>
        <begin position="969"/>
        <end position="981"/>
    </location>
</feature>
<evidence type="ECO:0000256" key="3">
    <source>
        <dbReference type="ARBA" id="ARBA00022530"/>
    </source>
</evidence>
<evidence type="ECO:0000256" key="1">
    <source>
        <dbReference type="ARBA" id="ARBA00004302"/>
    </source>
</evidence>
<evidence type="ECO:0000256" key="2">
    <source>
        <dbReference type="ARBA" id="ARBA00022525"/>
    </source>
</evidence>
<dbReference type="PROSITE" id="PS01248">
    <property type="entry name" value="EGF_LAM_1"/>
    <property type="match status" value="6"/>
</dbReference>
<dbReference type="FunFam" id="2.10.25.10:FF:000082">
    <property type="entry name" value="Laminin subunit alpha 1"/>
    <property type="match status" value="1"/>
</dbReference>
<feature type="domain" description="Laminin EGF-like" evidence="17">
    <location>
        <begin position="1513"/>
        <end position="1561"/>
    </location>
</feature>
<feature type="disulfide bond" evidence="13">
    <location>
        <begin position="1513"/>
        <end position="1525"/>
    </location>
</feature>
<dbReference type="GeneID" id="119728129"/>
<dbReference type="Pfam" id="PF24973">
    <property type="entry name" value="EGF_LMN_ATRN"/>
    <property type="match status" value="2"/>
</dbReference>
<dbReference type="Pfam" id="PF02210">
    <property type="entry name" value="Laminin_G_2"/>
    <property type="match status" value="3"/>
</dbReference>
<name>A0A913ZX54_PATMI</name>
<feature type="disulfide bond" evidence="13">
    <location>
        <begin position="922"/>
        <end position="939"/>
    </location>
</feature>
<evidence type="ECO:0000256" key="8">
    <source>
        <dbReference type="ARBA" id="ARBA00023054"/>
    </source>
</evidence>
<dbReference type="CDD" id="cd00055">
    <property type="entry name" value="EGF_Lam"/>
    <property type="match status" value="16"/>
</dbReference>
<accession>A0A913ZX54</accession>
<keyword evidence="6" id="KW-0084">Basement membrane</keyword>
<feature type="domain" description="Laminin EGF-like" evidence="17">
    <location>
        <begin position="1062"/>
        <end position="1107"/>
    </location>
</feature>
<dbReference type="PRINTS" id="PR00011">
    <property type="entry name" value="EGFLAMININ"/>
</dbReference>
<dbReference type="PROSITE" id="PS50025">
    <property type="entry name" value="LAM_G_DOMAIN"/>
    <property type="match status" value="5"/>
</dbReference>
<feature type="disulfide bond" evidence="13">
    <location>
        <begin position="1083"/>
        <end position="1092"/>
    </location>
</feature>
<dbReference type="FunFam" id="2.10.25.10:FF:000090">
    <property type="entry name" value="laminin subunit alpha"/>
    <property type="match status" value="1"/>
</dbReference>
<dbReference type="InterPro" id="IPR000742">
    <property type="entry name" value="EGF"/>
</dbReference>
<reference evidence="20" key="1">
    <citation type="submission" date="2022-11" db="UniProtKB">
        <authorList>
            <consortium name="EnsemblMetazoa"/>
        </authorList>
    </citation>
    <scope>IDENTIFICATION</scope>
</reference>
<feature type="domain" description="Laminin EGF-like" evidence="17">
    <location>
        <begin position="1017"/>
        <end position="1061"/>
    </location>
</feature>
<dbReference type="InterPro" id="IPR009254">
    <property type="entry name" value="Laminin_aI"/>
</dbReference>
<feature type="disulfide bond" evidence="13">
    <location>
        <begin position="485"/>
        <end position="494"/>
    </location>
</feature>
<evidence type="ECO:0000256" key="4">
    <source>
        <dbReference type="ARBA" id="ARBA00022729"/>
    </source>
</evidence>
<feature type="domain" description="Laminin EGF-like" evidence="17">
    <location>
        <begin position="466"/>
        <end position="514"/>
    </location>
</feature>
<dbReference type="FunFam" id="2.10.25.10:FF:000051">
    <property type="entry name" value="Laminin subunit alpha 4"/>
    <property type="match status" value="1"/>
</dbReference>
<dbReference type="SUPFAM" id="SSF57196">
    <property type="entry name" value="EGF/Laminin"/>
    <property type="match status" value="12"/>
</dbReference>
<feature type="disulfide bond" evidence="13">
    <location>
        <begin position="1534"/>
        <end position="1543"/>
    </location>
</feature>
<dbReference type="InterPro" id="IPR008211">
    <property type="entry name" value="Laminin_N"/>
</dbReference>
<evidence type="ECO:0000256" key="10">
    <source>
        <dbReference type="ARBA" id="ARBA00023180"/>
    </source>
</evidence>
<evidence type="ECO:0000259" key="19">
    <source>
        <dbReference type="PROSITE" id="PS51117"/>
    </source>
</evidence>
<keyword evidence="8 14" id="KW-0175">Coiled coil</keyword>
<keyword evidence="10" id="KW-0325">Glycoprotein</keyword>
<protein>
    <recommendedName>
        <fullName evidence="22">Laminin subunit alpha-2</fullName>
    </recommendedName>
</protein>
<feature type="region of interest" description="Disordered" evidence="15">
    <location>
        <begin position="2710"/>
        <end position="2730"/>
    </location>
</feature>
<feature type="coiled-coil region" evidence="14">
    <location>
        <begin position="2040"/>
        <end position="2067"/>
    </location>
</feature>
<dbReference type="SMART" id="SM00282">
    <property type="entry name" value="LamG"/>
    <property type="match status" value="5"/>
</dbReference>
<dbReference type="InterPro" id="IPR056863">
    <property type="entry name" value="LMN_ATRN_NET-like_EGF"/>
</dbReference>
<feature type="domain" description="Laminin G" evidence="16">
    <location>
        <begin position="2128"/>
        <end position="2318"/>
    </location>
</feature>
<dbReference type="Pfam" id="PF00054">
    <property type="entry name" value="Laminin_G_1"/>
    <property type="match status" value="2"/>
</dbReference>
<dbReference type="GO" id="GO:0030334">
    <property type="term" value="P:regulation of cell migration"/>
    <property type="evidence" value="ECO:0007669"/>
    <property type="project" value="InterPro"/>
</dbReference>
<feature type="disulfide bond" evidence="12">
    <location>
        <begin position="2670"/>
        <end position="2697"/>
    </location>
</feature>
<dbReference type="Pfam" id="PF00055">
    <property type="entry name" value="Laminin_N"/>
    <property type="match status" value="1"/>
</dbReference>
<dbReference type="Proteomes" id="UP000887568">
    <property type="component" value="Unplaced"/>
</dbReference>
<dbReference type="PROSITE" id="PS50027">
    <property type="entry name" value="EGF_LAM_2"/>
    <property type="match status" value="10"/>
</dbReference>
<dbReference type="EnsemblMetazoa" id="XM_038200204.1">
    <property type="protein sequence ID" value="XP_038056132.1"/>
    <property type="gene ID" value="LOC119728129"/>
</dbReference>
<feature type="domain" description="Laminin G" evidence="16">
    <location>
        <begin position="2757"/>
        <end position="2932"/>
    </location>
</feature>
<dbReference type="InterPro" id="IPR013320">
    <property type="entry name" value="ConA-like_dom_sf"/>
</dbReference>
<feature type="domain" description="Laminin IV type A" evidence="18">
    <location>
        <begin position="535"/>
        <end position="723"/>
    </location>
</feature>
<feature type="disulfide bond" evidence="13">
    <location>
        <begin position="1423"/>
        <end position="1432"/>
    </location>
</feature>
<keyword evidence="2" id="KW-0964">Secreted</keyword>
<feature type="domain" description="Laminin EGF-like" evidence="17">
    <location>
        <begin position="757"/>
        <end position="806"/>
    </location>
</feature>
<dbReference type="Pfam" id="PF00052">
    <property type="entry name" value="Laminin_B"/>
    <property type="match status" value="2"/>
</dbReference>
<dbReference type="Pfam" id="PF06009">
    <property type="entry name" value="Laminin_II"/>
    <property type="match status" value="1"/>
</dbReference>
<evidence type="ECO:0000259" key="16">
    <source>
        <dbReference type="PROSITE" id="PS50025"/>
    </source>
</evidence>
<dbReference type="CDD" id="cd00110">
    <property type="entry name" value="LamG"/>
    <property type="match status" value="5"/>
</dbReference>
<dbReference type="PANTHER" id="PTHR10574">
    <property type="entry name" value="NETRIN/LAMININ-RELATED"/>
    <property type="match status" value="1"/>
</dbReference>
<dbReference type="SMART" id="SM00281">
    <property type="entry name" value="LamB"/>
    <property type="match status" value="2"/>
</dbReference>
<evidence type="ECO:0000256" key="11">
    <source>
        <dbReference type="ARBA" id="ARBA00023292"/>
    </source>
</evidence>
<dbReference type="InterPro" id="IPR002049">
    <property type="entry name" value="LE_dom"/>
</dbReference>
<dbReference type="FunFam" id="2.10.25.10:FF:000069">
    <property type="entry name" value="Laminin subunit alpha 1"/>
    <property type="match status" value="1"/>
</dbReference>
<sequence>MGSNPIKVHNIDNKDFFLSSSGLFPHIFNLATRARITTNATCGERQPEMYCRLVEHVPMGEMQMEPDHAQCQLCDVYSQDPTQRHWIYNAIDGTNSWWQSPTLANGKHYHWVTITLDLQQVFNIAYIIVKAANAPRPGNWILEHSIDGINFNPWQYYAISDVECLRLYGIAPAIGMHRFIRDDEVICTSYYSQLEPLSNGEIHTSIVNGRPSRRNPSETLMKFMAARFVRLRFQKIRTLHGGLMAYGKNGFIDENVHRRYFYSIKDISIGGQCICFGHASSCIQDPEVAPDQPVLKCVCEHNTCGESCNECCQGFVQKTWKPGSRDQSNECEPCNCHGHSDTCYYDEAVDMAHQSLDIHGNYEGGGVCVGCRDGTTGINCEMCVDGTYRPLGIETNDPQPCVPCDCSVVGTRRDDTTNRLLVCAKDESRMYEGLNPGDCFCKPGYAGQRCDQCARGYFGYPYCQPCQCNLAGSRNPDACEGPCDCKENVIGQSCDQCKSGYFNLNEEDEAGCTRCFCFGLSTVCESIPWGIEKIRDMNDWIVTNQETSAYVTPRIAGPNMIAINHLEARKQLQADNYFWRAPRPYLGNKLTAYGGRLQFAVSYKDQPGKQADPTTDIDVIMEGNGISIYKNSLVVMPDTKETVVITMTERDWHRLAPNTDLGEGSRGQPATQADFMSVLSGLEKLMIRAVYSSGVVESRLSDVSLETASEEATDPGIFASIEQCTCPASYEGLSCESCEIGYRRVDGVLLNGICEPCHCNNHATECSDFTAECFDCAHNTTGPHCEFCAIGFYGYSVQGTIRDCQPCACPLQNPENNFSPTCVSDPKFGYVCDSCPSGFTGPRCERCADGFYGNPMEDGGYCRPCAPLCNNNINPDIPASCDTLTGECLICIGDTCGSHCEHCRDGYFGDAIKAKNCQECRCDEDGAISSFCDRETGQCECKPNVIGLSCDQCAPGFWNLESLLGCQSCDCNPVGSLDDTCDVMTGQCRCKPGVTGMRCDECELGYWNLSETGCQACDCEFSVWCNPVNGQCSCPPNTVGQRCESCADDHWGYDIHTGCKPCNCSAEGSSRSDCDPTNGQCSCKRKFVGRRCDECPFGYRDYPRCKRCKCDEVGTDPTSCQNGMCQCADDSQCACKANVRGKKCDKCINKSFSLRATLPEGCTSCFCFGITDNCRQTDLVRKDLRMSSRTNDFSVSDVFYSVPTQRGVTFTTERVDLNATEAFLTLNVDELYWNLPIAFVGNKVSSYGGNLSFTLAYRLKPPSISPVDSTVDIKILGVRYAVTLDTPELLPDVKQAFSIKLLEHNFQLQPFGRQPTREEFMMVLQDIRAILIRATYGPDTVYSLIDDVVLETAGPVRGDISGDPAIGVEQCDCPTGYTGLSCERCDSGYFRLSGGDYLGTCVPCVCFGHSDICDDRTGLCEDCQHNTTGQQCNICDVGFYGDATGGTPSDCMQCACPSLDPAYNFSPTCILDPLDGQHRCTDCQTSYFGRYCDSCDDGHYGDPTTPGGTCQPCDCNTYGSISSVCDKTTGDCLCVEGITGENCDQCDEGSGYVVTETGCSSCYGNCTGLLLTELDRLEQLLQERNFSNIVVAPWEKLREMENATKLIKKRIEMQLEALNITRELLQDLPDASSLQEDADSLEMRANSTMINATLLRNKAERTTLRALDAEANITAIFDRIKDIVGEISNIREELGKELSLDESTALLVEARQIVMDISDRDNLFMYSQLGADVELGEANKTLDKARNFFDDILDLQPMIDRGRSAIGNFTKQLEFLIETSRKATNQSGNATNINQGSNTLMDLIQNITTQTEDLKETSKGKLTEAHEFIDKAWDLLALANASGVGLREEFALLSNVTSDLGFKVGIIQQNSFGLDELVQRAEAHAEKLKGQAQHLQELFQPTKDYAEDSIRAVNAYGQILLAIDEAEQAAGQAMVAANNASYQVSHPEPLDILALLSLEKSLSLDTNNLFPRLEELEAMLDGVRNDITMVTEKNDDAEKRLRAIQEALPPLKIDLTTPAQEALDLSMLALNKAENVGNRIGGISRQLPEMEKKIEQLKEDVRFVDDALEIVGNATRYSRSSVNQIRRLSSSLNGQANDMKALEGDMAVDLSKIREKIRQARNQASKIKVSMYSTGDCARSYKPQVSPSTYNSLIMNVNITSPTNLLFYIKSNSSDEFMLLETINGKPFFRWNVGADVGSIKSSEVMQLKEWYRIEAQRIGHAGSLKVQKLISEEDNSNPENTMEPPVVLTGMSAVGSSILDVDSSSLMFVGGIPRKYDSVVQGVESREFRGCMGEVILDDVPVGLWNFKSIEGQCQGCGNSPSTSVVEEGVYNFDGTGYSLIPRPSKGEWRENTISIAFQLKTQAEEALLFYMASSDQRDYMAIELIDGYMVVSHDLGSGTGKVSSRERVNTNTWISVSVIRNRGNSIFYIDNVWQGNGVSAGTLTGLTIEEFAYLHVGGVQSFYNVRRDVTTQPFYGCIKFFGLYGNQQNLLQPGLSTGVEDGCVKRTVRSLGLLEGAQVKMRNIALGKIADVSLTFTTAQETGILLAAGKMVEDRTRRDVDPDQTDVSYAVALVAGRIRVHINAGQGLLTLTTRSSAGVFNDGRPHVVLLQKEDFSIRLIVDDVIARSGRLPGSESLIPVTSPLYIGSVPASVRLGPGLQEMRPLVGCVKDLVIMGSLVGFESASSFSNATIGKCSIVTPIPPSDITKESTDPPVLHDSPATPGDVENITEPSTSTTFSPMGCALAREPSAIANAVRFGLSMDSHIQIAIDPLQFGKVFSVNVELRTSSQEGMIFFLGSDSNPDIYCSVHLKMGYVFFTFSSGLKNGNRNVLSHHAIDDGQWHVVKVLKNRKTISLTLDAHETQKEKFSRRVNMVDFDSPLYVGGAPSTDTRTIDGIAMRSFEGCIRKISVNQDEMDLMQPQISNRVTPCFMSTEPGAYFRGTGYAILNEPVAMDVDFVLSFKFRTAQQFAVLLSIQDNKDGGLALEIINRELVLRVDNNLNGPRRITFNGATQDIALCDNQFHMVHVLQQGSELRLFVDDDNFEYNGDDGATAETNGTISVGGFPEPMWQHSGTIKTAFNGCIQDFRINLGRPYIFLSASESIDVIPDQCPLT</sequence>
<feature type="disulfide bond" evidence="13">
    <location>
        <begin position="1034"/>
        <end position="1043"/>
    </location>
</feature>
<feature type="coiled-coil region" evidence="14">
    <location>
        <begin position="1973"/>
        <end position="2007"/>
    </location>
</feature>
<feature type="disulfide bond" evidence="13">
    <location>
        <begin position="441"/>
        <end position="450"/>
    </location>
</feature>
<keyword evidence="5" id="KW-0677">Repeat</keyword>
<dbReference type="PANTHER" id="PTHR10574:SF436">
    <property type="entry name" value="LAMININ SUBUNIT ALPHA-2"/>
    <property type="match status" value="1"/>
</dbReference>
<dbReference type="InterPro" id="IPR050440">
    <property type="entry name" value="Laminin/Netrin_ECM"/>
</dbReference>
<keyword evidence="11 13" id="KW-0424">Laminin EGF-like domain</keyword>
<keyword evidence="7" id="KW-0130">Cell adhesion</keyword>
<dbReference type="SMART" id="SM00181">
    <property type="entry name" value="EGF"/>
    <property type="match status" value="12"/>
</dbReference>
<dbReference type="GO" id="GO:0007155">
    <property type="term" value="P:cell adhesion"/>
    <property type="evidence" value="ECO:0007669"/>
    <property type="project" value="UniProtKB-KW"/>
</dbReference>
<evidence type="ECO:0000256" key="12">
    <source>
        <dbReference type="PROSITE-ProRule" id="PRU00122"/>
    </source>
</evidence>
<evidence type="ECO:0000313" key="20">
    <source>
        <dbReference type="EnsemblMetazoa" id="XP_038056132.1"/>
    </source>
</evidence>
<feature type="disulfide bond" evidence="13">
    <location>
        <begin position="1515"/>
        <end position="1532"/>
    </location>
</feature>
<dbReference type="PROSITE" id="PS51117">
    <property type="entry name" value="LAMININ_NTER"/>
    <property type="match status" value="1"/>
</dbReference>
<dbReference type="FunFam" id="2.60.120.260:FF:000017">
    <property type="entry name" value="Laminin subunit alpha 2"/>
    <property type="match status" value="1"/>
</dbReference>
<dbReference type="GO" id="GO:0005102">
    <property type="term" value="F:signaling receptor binding"/>
    <property type="evidence" value="ECO:0007669"/>
    <property type="project" value="InterPro"/>
</dbReference>
<dbReference type="GO" id="GO:0005604">
    <property type="term" value="C:basement membrane"/>
    <property type="evidence" value="ECO:0007669"/>
    <property type="project" value="UniProtKB-SubCell"/>
</dbReference>
<feature type="disulfide bond" evidence="13">
    <location>
        <begin position="920"/>
        <end position="932"/>
    </location>
</feature>
<feature type="domain" description="Laminin EGF-like" evidence="17">
    <location>
        <begin position="969"/>
        <end position="1016"/>
    </location>
</feature>
<comment type="subcellular location">
    <subcellularLocation>
        <location evidence="1">Secreted</location>
        <location evidence="1">Extracellular space</location>
        <location evidence="1">Extracellular matrix</location>
        <location evidence="1">Basement membrane</location>
    </subcellularLocation>
</comment>
<feature type="domain" description="Laminin G" evidence="16">
    <location>
        <begin position="2505"/>
        <end position="2697"/>
    </location>
</feature>
<dbReference type="GO" id="GO:0030155">
    <property type="term" value="P:regulation of cell adhesion"/>
    <property type="evidence" value="ECO:0007669"/>
    <property type="project" value="InterPro"/>
</dbReference>
<dbReference type="OrthoDB" id="10011303at2759"/>
<feature type="domain" description="Laminin N-terminal" evidence="19">
    <location>
        <begin position="19"/>
        <end position="272"/>
    </location>
</feature>
<dbReference type="SMART" id="SM00180">
    <property type="entry name" value="EGF_Lam"/>
    <property type="match status" value="16"/>
</dbReference>
<dbReference type="Pfam" id="PF06008">
    <property type="entry name" value="Laminin_I"/>
    <property type="match status" value="1"/>
</dbReference>
<dbReference type="SUPFAM" id="SSF49899">
    <property type="entry name" value="Concanavalin A-like lectins/glucanases"/>
    <property type="match status" value="5"/>
</dbReference>
<evidence type="ECO:0000256" key="9">
    <source>
        <dbReference type="ARBA" id="ARBA00023157"/>
    </source>
</evidence>
<dbReference type="GO" id="GO:0048699">
    <property type="term" value="P:generation of neurons"/>
    <property type="evidence" value="ECO:0007669"/>
    <property type="project" value="UniProtKB-ARBA"/>
</dbReference>
<evidence type="ECO:0000256" key="6">
    <source>
        <dbReference type="ARBA" id="ARBA00022869"/>
    </source>
</evidence>
<evidence type="ECO:0000256" key="15">
    <source>
        <dbReference type="SAM" id="MobiDB-lite"/>
    </source>
</evidence>
<keyword evidence="9 13" id="KW-1015">Disulfide bond</keyword>
<dbReference type="InterPro" id="IPR010307">
    <property type="entry name" value="Laminin_dom_II"/>
</dbReference>
<feature type="disulfide bond" evidence="13">
    <location>
        <begin position="941"/>
        <end position="950"/>
    </location>
</feature>
<dbReference type="Pfam" id="PF00053">
    <property type="entry name" value="EGF_laminin"/>
    <property type="match status" value="12"/>
</dbReference>
<dbReference type="PROSITE" id="PS51115">
    <property type="entry name" value="LAMININ_IVA"/>
    <property type="match status" value="2"/>
</dbReference>
<organism evidence="20 21">
    <name type="scientific">Patiria miniata</name>
    <name type="common">Bat star</name>
    <name type="synonym">Asterina miniata</name>
    <dbReference type="NCBI Taxonomy" id="46514"/>
    <lineage>
        <taxon>Eukaryota</taxon>
        <taxon>Metazoa</taxon>
        <taxon>Echinodermata</taxon>
        <taxon>Eleutherozoa</taxon>
        <taxon>Asterozoa</taxon>
        <taxon>Asteroidea</taxon>
        <taxon>Valvatacea</taxon>
        <taxon>Valvatida</taxon>
        <taxon>Asterinidae</taxon>
        <taxon>Patiria</taxon>
    </lineage>
</organism>
<dbReference type="OMA" id="SHSRINF"/>
<dbReference type="InterPro" id="IPR001791">
    <property type="entry name" value="Laminin_G"/>
</dbReference>